<proteinExistence type="predicted"/>
<accession>A0A1M4Y7R0</accession>
<dbReference type="AlphaFoldDB" id="A0A1M4Y7R0"/>
<dbReference type="EMBL" id="FQVF01000005">
    <property type="protein sequence ID" value="SHF01646.1"/>
    <property type="molecule type" value="Genomic_DNA"/>
</dbReference>
<keyword evidence="2" id="KW-1185">Reference proteome</keyword>
<dbReference type="STRING" id="1122206.SAMN02745753_01146"/>
<evidence type="ECO:0000313" key="2">
    <source>
        <dbReference type="Proteomes" id="UP000184517"/>
    </source>
</evidence>
<evidence type="ECO:0000313" key="1">
    <source>
        <dbReference type="EMBL" id="SHF01646.1"/>
    </source>
</evidence>
<sequence length="176" mass="19941">MQLARLSNLKHFLWLTILPLVGCTSHEHFNRPYSDQSGAKVVPSWCHNRVGPEELLLFFLGETKVEVTLLSDKESQTLLVHTSSKKSHSVISDQFSILQDGNEAKILEVKESDSSYFHSVVPDSFYFSDISIKASGDYKEVFTLQGLEIVINGVAYPIENITFKKDEDVFLNPWNC</sequence>
<reference evidence="2" key="1">
    <citation type="submission" date="2016-11" db="EMBL/GenBank/DDBJ databases">
        <authorList>
            <person name="Varghese N."/>
            <person name="Submissions S."/>
        </authorList>
    </citation>
    <scope>NUCLEOTIDE SEQUENCE [LARGE SCALE GENOMIC DNA]</scope>
    <source>
        <strain evidence="2">DSM 16579</strain>
    </source>
</reference>
<dbReference type="RefSeq" id="WP_072838778.1">
    <property type="nucleotide sequence ID" value="NZ_FQVF01000005.1"/>
</dbReference>
<name>A0A1M4Y7R0_9GAMM</name>
<organism evidence="1 2">
    <name type="scientific">Marinomonas polaris DSM 16579</name>
    <dbReference type="NCBI Taxonomy" id="1122206"/>
    <lineage>
        <taxon>Bacteria</taxon>
        <taxon>Pseudomonadati</taxon>
        <taxon>Pseudomonadota</taxon>
        <taxon>Gammaproteobacteria</taxon>
        <taxon>Oceanospirillales</taxon>
        <taxon>Oceanospirillaceae</taxon>
        <taxon>Marinomonas</taxon>
    </lineage>
</organism>
<dbReference type="Proteomes" id="UP000184517">
    <property type="component" value="Unassembled WGS sequence"/>
</dbReference>
<protein>
    <submittedName>
        <fullName evidence="1">Uncharacterized protein</fullName>
    </submittedName>
</protein>
<gene>
    <name evidence="1" type="ORF">SAMN02745753_01146</name>
</gene>